<dbReference type="AlphaFoldDB" id="A0A4R2NSD6"/>
<evidence type="ECO:0000256" key="3">
    <source>
        <dbReference type="ARBA" id="ARBA00023237"/>
    </source>
</evidence>
<dbReference type="SUPFAM" id="SSF49464">
    <property type="entry name" value="Carboxypeptidase regulatory domain-like"/>
    <property type="match status" value="1"/>
</dbReference>
<keyword evidence="2" id="KW-0472">Membrane</keyword>
<evidence type="ECO:0000256" key="1">
    <source>
        <dbReference type="ARBA" id="ARBA00004442"/>
    </source>
</evidence>
<dbReference type="PANTHER" id="PTHR40980">
    <property type="entry name" value="PLUG DOMAIN-CONTAINING PROTEIN"/>
    <property type="match status" value="1"/>
</dbReference>
<dbReference type="OrthoDB" id="8764943at2"/>
<name>A0A4R2NSD6_9FLAO</name>
<dbReference type="InterPro" id="IPR041700">
    <property type="entry name" value="OMP_b-brl_3"/>
</dbReference>
<evidence type="ECO:0000313" key="6">
    <source>
        <dbReference type="Proteomes" id="UP000294564"/>
    </source>
</evidence>
<dbReference type="Gene3D" id="2.170.130.10">
    <property type="entry name" value="TonB-dependent receptor, plug domain"/>
    <property type="match status" value="1"/>
</dbReference>
<dbReference type="EMBL" id="SLXM01000005">
    <property type="protein sequence ID" value="TCP24757.1"/>
    <property type="molecule type" value="Genomic_DNA"/>
</dbReference>
<accession>A0A4R2NSD6</accession>
<dbReference type="InterPro" id="IPR008969">
    <property type="entry name" value="CarboxyPept-like_regulatory"/>
</dbReference>
<evidence type="ECO:0000259" key="4">
    <source>
        <dbReference type="Pfam" id="PF14905"/>
    </source>
</evidence>
<comment type="subcellular location">
    <subcellularLocation>
        <location evidence="1">Cell outer membrane</location>
    </subcellularLocation>
</comment>
<dbReference type="InterPro" id="IPR036942">
    <property type="entry name" value="Beta-barrel_TonB_sf"/>
</dbReference>
<evidence type="ECO:0000313" key="5">
    <source>
        <dbReference type="EMBL" id="TCP24757.1"/>
    </source>
</evidence>
<keyword evidence="6" id="KW-1185">Reference proteome</keyword>
<evidence type="ECO:0000256" key="2">
    <source>
        <dbReference type="ARBA" id="ARBA00023136"/>
    </source>
</evidence>
<organism evidence="5 6">
    <name type="scientific">Tenacibaculum skagerrakense</name>
    <dbReference type="NCBI Taxonomy" id="186571"/>
    <lineage>
        <taxon>Bacteria</taxon>
        <taxon>Pseudomonadati</taxon>
        <taxon>Bacteroidota</taxon>
        <taxon>Flavobacteriia</taxon>
        <taxon>Flavobacteriales</taxon>
        <taxon>Flavobacteriaceae</taxon>
        <taxon>Tenacibaculum</taxon>
    </lineage>
</organism>
<keyword evidence="3" id="KW-0998">Cell outer membrane</keyword>
<proteinExistence type="predicted"/>
<keyword evidence="5" id="KW-0675">Receptor</keyword>
<dbReference type="SUPFAM" id="SSF56935">
    <property type="entry name" value="Porins"/>
    <property type="match status" value="1"/>
</dbReference>
<dbReference type="PANTHER" id="PTHR40980:SF4">
    <property type="entry name" value="TONB-DEPENDENT RECEPTOR-LIKE BETA-BARREL DOMAIN-CONTAINING PROTEIN"/>
    <property type="match status" value="1"/>
</dbReference>
<dbReference type="Proteomes" id="UP000294564">
    <property type="component" value="Unassembled WGS sequence"/>
</dbReference>
<protein>
    <submittedName>
        <fullName evidence="5">Outer membrane receptor protein involved in Fe transport</fullName>
    </submittedName>
</protein>
<dbReference type="Pfam" id="PF13715">
    <property type="entry name" value="CarbopepD_reg_2"/>
    <property type="match status" value="1"/>
</dbReference>
<dbReference type="GO" id="GO:0009279">
    <property type="term" value="C:cell outer membrane"/>
    <property type="evidence" value="ECO:0007669"/>
    <property type="project" value="UniProtKB-SubCell"/>
</dbReference>
<dbReference type="Pfam" id="PF14905">
    <property type="entry name" value="OMP_b-brl_3"/>
    <property type="match status" value="1"/>
</dbReference>
<reference evidence="5 6" key="1">
    <citation type="submission" date="2019-03" db="EMBL/GenBank/DDBJ databases">
        <title>Genomic Encyclopedia of Type Strains, Phase IV (KMG-IV): sequencing the most valuable type-strain genomes for metagenomic binning, comparative biology and taxonomic classification.</title>
        <authorList>
            <person name="Goeker M."/>
        </authorList>
    </citation>
    <scope>NUCLEOTIDE SEQUENCE [LARGE SCALE GENOMIC DNA]</scope>
    <source>
        <strain evidence="5 6">DSM 14836</strain>
    </source>
</reference>
<dbReference type="Gene3D" id="2.40.170.20">
    <property type="entry name" value="TonB-dependent receptor, beta-barrel domain"/>
    <property type="match status" value="1"/>
</dbReference>
<dbReference type="Gene3D" id="2.60.40.1120">
    <property type="entry name" value="Carboxypeptidase-like, regulatory domain"/>
    <property type="match status" value="1"/>
</dbReference>
<sequence>MKIVQFIVLVLLCFKITYAQTIEGKVTDSNKEPISFANVVAHKSADDKIIGGIITDEDGTFSLKINSLDEFYITISFLGFEKKTISTTTIQSTPNLGDIVLKELSNKLDEVVVEARKRLITRKSDRLVFNVSQSLSSTGGDMLDALRVTPGIKVQNDELFMIGKDNLRILVNGRILQIPQQEVSNYLSSISADDIKSIEVITNPPAKYEAEGNSGLINIIYKKGRKNSWISRIRGVYTQATYGKGSLSGNFNYQKNALSLSSNLFYTNGSKLITDTNQFYFQNETWDGVYPRRYFSEPSLSARLSLDYDISESFLIGAQYLASYGRFRTLNPNDRVNVFDSQTNDLLRTIRTNSNNLEETPSHSLNLHTEFKLDSISKVEVNLDYFNYTNDQDRTYTTFSEDNGTVTPGSLDIGNNIGDQGIDNYSIRLDIESPLKWANLSYGGKLSFTETNNAIAFFDLTSGNPVQDNSRSDKFTYKENTQALYFSLEKMLSQQWMFKGGLRFENTTTEGNSETLNEVNINDYMRLFPTININYIAGQNNIFSLDYNKRITRPSFEFLNPFENVQNPFTIVRGNPFLQPSFSDNLSLTHIHKQKLVSSLYFSKVTDGFQQLAQVDPNTNIQEISPQNYYETTKIGLTESYTFTKWKWWESVNILDIHYSDATSLVDFTNAGEKGWNTYLATNNSFVLNSEKTVMASANFWYAFPGVYDIYRTSSTSNLDLSLKFFFLNKDLQLGLNAYDVFRGQRVRVEGETNNVNVAFRNYFDTQSFRISLLYKFGNKKIRVKRKKFGNQDEKDRTKN</sequence>
<gene>
    <name evidence="5" type="ORF">EV195_105188</name>
</gene>
<feature type="domain" description="Outer membrane protein beta-barrel" evidence="4">
    <location>
        <begin position="377"/>
        <end position="775"/>
    </location>
</feature>
<dbReference type="RefSeq" id="WP_132794809.1">
    <property type="nucleotide sequence ID" value="NZ_SLXM01000005.1"/>
</dbReference>
<comment type="caution">
    <text evidence="5">The sequence shown here is derived from an EMBL/GenBank/DDBJ whole genome shotgun (WGS) entry which is preliminary data.</text>
</comment>
<dbReference type="InterPro" id="IPR037066">
    <property type="entry name" value="Plug_dom_sf"/>
</dbReference>